<evidence type="ECO:0000313" key="5">
    <source>
        <dbReference type="EMBL" id="SDP55618.1"/>
    </source>
</evidence>
<protein>
    <submittedName>
        <fullName evidence="5">Transcriptional regulator, LacI family</fullName>
    </submittedName>
</protein>
<dbReference type="SUPFAM" id="SSF53822">
    <property type="entry name" value="Periplasmic binding protein-like I"/>
    <property type="match status" value="1"/>
</dbReference>
<keyword evidence="1" id="KW-0805">Transcription regulation</keyword>
<evidence type="ECO:0000256" key="3">
    <source>
        <dbReference type="ARBA" id="ARBA00023163"/>
    </source>
</evidence>
<evidence type="ECO:0000259" key="4">
    <source>
        <dbReference type="PROSITE" id="PS50932"/>
    </source>
</evidence>
<keyword evidence="3" id="KW-0804">Transcription</keyword>
<dbReference type="InterPro" id="IPR025997">
    <property type="entry name" value="SBP_2_dom"/>
</dbReference>
<dbReference type="AlphaFoldDB" id="A0A1H0TPQ7"/>
<evidence type="ECO:0000256" key="1">
    <source>
        <dbReference type="ARBA" id="ARBA00023015"/>
    </source>
</evidence>
<dbReference type="Gene3D" id="1.10.260.40">
    <property type="entry name" value="lambda repressor-like DNA-binding domains"/>
    <property type="match status" value="1"/>
</dbReference>
<dbReference type="CDD" id="cd01392">
    <property type="entry name" value="HTH_LacI"/>
    <property type="match status" value="1"/>
</dbReference>
<dbReference type="PROSITE" id="PS50932">
    <property type="entry name" value="HTH_LACI_2"/>
    <property type="match status" value="1"/>
</dbReference>
<dbReference type="RefSeq" id="WP_074572895.1">
    <property type="nucleotide sequence ID" value="NZ_FNJQ01000025.1"/>
</dbReference>
<dbReference type="CDD" id="cd06307">
    <property type="entry name" value="PBP1_sugar_binding"/>
    <property type="match status" value="1"/>
</dbReference>
<organism evidence="5 6">
    <name type="scientific">Selenomonas ruminantium</name>
    <dbReference type="NCBI Taxonomy" id="971"/>
    <lineage>
        <taxon>Bacteria</taxon>
        <taxon>Bacillati</taxon>
        <taxon>Bacillota</taxon>
        <taxon>Negativicutes</taxon>
        <taxon>Selenomonadales</taxon>
        <taxon>Selenomonadaceae</taxon>
        <taxon>Selenomonas</taxon>
    </lineage>
</organism>
<dbReference type="Gene3D" id="3.40.50.2300">
    <property type="match status" value="2"/>
</dbReference>
<dbReference type="GO" id="GO:0000976">
    <property type="term" value="F:transcription cis-regulatory region binding"/>
    <property type="evidence" value="ECO:0007669"/>
    <property type="project" value="TreeGrafter"/>
</dbReference>
<dbReference type="EMBL" id="FNJQ01000025">
    <property type="protein sequence ID" value="SDP55618.1"/>
    <property type="molecule type" value="Genomic_DNA"/>
</dbReference>
<evidence type="ECO:0000256" key="2">
    <source>
        <dbReference type="ARBA" id="ARBA00023125"/>
    </source>
</evidence>
<dbReference type="OrthoDB" id="569491at2"/>
<accession>A0A1H0TPQ7</accession>
<dbReference type="InterPro" id="IPR000843">
    <property type="entry name" value="HTH_LacI"/>
</dbReference>
<keyword evidence="2" id="KW-0238">DNA-binding</keyword>
<dbReference type="PANTHER" id="PTHR30146">
    <property type="entry name" value="LACI-RELATED TRANSCRIPTIONAL REPRESSOR"/>
    <property type="match status" value="1"/>
</dbReference>
<dbReference type="Pfam" id="PF13407">
    <property type="entry name" value="Peripla_BP_4"/>
    <property type="match status" value="1"/>
</dbReference>
<dbReference type="SMART" id="SM00354">
    <property type="entry name" value="HTH_LACI"/>
    <property type="match status" value="1"/>
</dbReference>
<feature type="domain" description="HTH lacI-type" evidence="4">
    <location>
        <begin position="2"/>
        <end position="56"/>
    </location>
</feature>
<reference evidence="5 6" key="1">
    <citation type="submission" date="2016-10" db="EMBL/GenBank/DDBJ databases">
        <authorList>
            <person name="de Groot N.N."/>
        </authorList>
    </citation>
    <scope>NUCLEOTIDE SEQUENCE [LARGE SCALE GENOMIC DNA]</scope>
    <source>
        <strain evidence="5 6">S137</strain>
    </source>
</reference>
<dbReference type="Proteomes" id="UP000182412">
    <property type="component" value="Unassembled WGS sequence"/>
</dbReference>
<dbReference type="InterPro" id="IPR028082">
    <property type="entry name" value="Peripla_BP_I"/>
</dbReference>
<evidence type="ECO:0000313" key="6">
    <source>
        <dbReference type="Proteomes" id="UP000182412"/>
    </source>
</evidence>
<gene>
    <name evidence="5" type="ORF">SAMN05216366_1255</name>
</gene>
<dbReference type="SUPFAM" id="SSF47413">
    <property type="entry name" value="lambda repressor-like DNA-binding domains"/>
    <property type="match status" value="1"/>
</dbReference>
<dbReference type="PANTHER" id="PTHR30146:SF109">
    <property type="entry name" value="HTH-TYPE TRANSCRIPTIONAL REGULATOR GALS"/>
    <property type="match status" value="1"/>
</dbReference>
<sequence>MVTMKKIAEICGVSRGTVDRALNGRGRVSEETAENIRNVARQLGYEPNPAGKALAARKTRPIIGVVIPSEGNPFFAEVLRGMEDAAKEYEIYGLQIKYYKVKGYDVQQQLNLLQQITPEIQALVINPVNDTVIAEQINAMIAKGIFVITVNNDIAGTNRHCYVGSDYYNGGTTACALLEALLGQAAHIALALGSRNVLGHRQRLEGFQHRMERVQDFRIVEVIEHEDDDIQAYDATRQLLQTHPEINAISILAAGVYGVCRAVMQLPEEKRPLVIAFDTVPTTVEMMEFGLIKATIYQHPYRQGHTAINKAFEYLVHGRQPDKDSYIFKNEIKLLENL</sequence>
<dbReference type="GO" id="GO:0003700">
    <property type="term" value="F:DNA-binding transcription factor activity"/>
    <property type="evidence" value="ECO:0007669"/>
    <property type="project" value="TreeGrafter"/>
</dbReference>
<proteinExistence type="predicted"/>
<dbReference type="Pfam" id="PF00356">
    <property type="entry name" value="LacI"/>
    <property type="match status" value="1"/>
</dbReference>
<name>A0A1H0TPQ7_SELRU</name>
<dbReference type="InterPro" id="IPR010982">
    <property type="entry name" value="Lambda_DNA-bd_dom_sf"/>
</dbReference>